<dbReference type="EMBL" id="CP119952">
    <property type="protein sequence ID" value="WFC95536.1"/>
    <property type="molecule type" value="Genomic_DNA"/>
</dbReference>
<dbReference type="Proteomes" id="UP001216638">
    <property type="component" value="Chromosome 2"/>
</dbReference>
<evidence type="ECO:0000259" key="6">
    <source>
        <dbReference type="PROSITE" id="PS50830"/>
    </source>
</evidence>
<keyword evidence="4" id="KW-0677">Repeat</keyword>
<dbReference type="PANTHER" id="PTHR15454">
    <property type="entry name" value="NISCHARIN RELATED"/>
    <property type="match status" value="1"/>
</dbReference>
<dbReference type="InterPro" id="IPR035437">
    <property type="entry name" value="SNase_OB-fold_sf"/>
</dbReference>
<organism evidence="7 8">
    <name type="scientific">Malassezia brasiliensis</name>
    <dbReference type="NCBI Taxonomy" id="1821822"/>
    <lineage>
        <taxon>Eukaryota</taxon>
        <taxon>Fungi</taxon>
        <taxon>Dikarya</taxon>
        <taxon>Basidiomycota</taxon>
        <taxon>Ustilaginomycotina</taxon>
        <taxon>Malasseziomycetes</taxon>
        <taxon>Malasseziales</taxon>
        <taxon>Malasseziaceae</taxon>
        <taxon>Malassezia</taxon>
    </lineage>
</organism>
<dbReference type="InterPro" id="IPR001611">
    <property type="entry name" value="Leu-rich_rpt"/>
</dbReference>
<dbReference type="SMART" id="SM00369">
    <property type="entry name" value="LRR_TYP"/>
    <property type="match status" value="4"/>
</dbReference>
<dbReference type="AlphaFoldDB" id="A0AAF0IQ14"/>
<dbReference type="SUPFAM" id="SSF50199">
    <property type="entry name" value="Staphylococcal nuclease"/>
    <property type="match status" value="1"/>
</dbReference>
<dbReference type="InterPro" id="IPR016071">
    <property type="entry name" value="Staphylococal_nuclease_OB-fold"/>
</dbReference>
<protein>
    <submittedName>
        <fullName evidence="7">Micrococcal nuclease</fullName>
        <ecNumber evidence="7">3.1.31.1</ecNumber>
    </submittedName>
</protein>
<dbReference type="InterPro" id="IPR032675">
    <property type="entry name" value="LRR_dom_sf"/>
</dbReference>
<name>A0AAF0IQ14_9BASI</name>
<evidence type="ECO:0000313" key="7">
    <source>
        <dbReference type="EMBL" id="WFC95536.1"/>
    </source>
</evidence>
<dbReference type="Pfam" id="PF00565">
    <property type="entry name" value="SNase"/>
    <property type="match status" value="1"/>
</dbReference>
<feature type="domain" description="TNase-like" evidence="6">
    <location>
        <begin position="583"/>
        <end position="755"/>
    </location>
</feature>
<evidence type="ECO:0000256" key="4">
    <source>
        <dbReference type="ARBA" id="ARBA00022737"/>
    </source>
</evidence>
<dbReference type="PANTHER" id="PTHR15454:SF69">
    <property type="entry name" value="SERINE_THREONINE-PROTEIN KINASE 11-INTERACTING PROTEIN"/>
    <property type="match status" value="1"/>
</dbReference>
<accession>A0AAF0IQ14</accession>
<comment type="subcellular location">
    <subcellularLocation>
        <location evidence="1">Cytoplasm</location>
    </subcellularLocation>
</comment>
<sequence>MADAVDAYYADLARWVRAHEAQLCRGSSRGTRFTTDLHHLYYFLLRCEALGLNAGDLDQVVGPPLVPTGAQAPAYARTLASDLQSLFSVQDSLYTVQTLWNGAPAKQRDPDDAYRYLFRACGWMPAMELYAMPNKYLEGYEDMPGENGVPIRALTALRALSLHDVEPRRLVGWDRLSVQLEALRCENMHVADLTEVFVGLVERDGQGVVPSAAWHALRVLQLAHNELTFVPASALTRFSSLVHLDLSHNLLNAVPPALAELPHLRALNLSNNLIDSVLGIYDCLPAVRSLNLASNRLESLCGMERLTTLEQVDLRHNAVVEPGEVGRLATLPHISHVWIAGNPMTSVVPDVRVACFTLFALERREVCLDDAAAGFFERRRVAERLAHQVATVPQRPDTAIEAQVSSRVRRVTLAPSSPAHTETPERRRRPRRTDPGPGPQPSTAAERPRKPRRSELPSLPQRAVPGMPEAPSGLPRSESLKQRIEQLRGDAGDDWLRQFARRTYDNGAKRNDPAYPVHAAYEAAPADSFPTPVRIMLATISTPVGAALTTGAALVGGRLLYVRYLRRYATANELTPRVLKMRRTLVGRVTSVGDADGFRFYHTPGLPLLRNYLHPVPTTKAGLRNQTISVRLAGADAPEAAHFGREAQPFADEAKEELKRLVEGKTVWLDVAHIDQYQRLVATPYVFCWPYVFGRTNVSLAMVRKGLATVYRNAGAAYGPPTFLQRTLLHAKSGRRALERAEEYAKLMRLGMWSHGRNIETPGEYKRRMRE</sequence>
<evidence type="ECO:0000256" key="2">
    <source>
        <dbReference type="ARBA" id="ARBA00022490"/>
    </source>
</evidence>
<gene>
    <name evidence="7" type="primary">LCL3</name>
    <name evidence="7" type="ORF">MBRA1_002184</name>
</gene>
<dbReference type="InterPro" id="IPR003591">
    <property type="entry name" value="Leu-rich_rpt_typical-subtyp"/>
</dbReference>
<dbReference type="Pfam" id="PF13855">
    <property type="entry name" value="LRR_8"/>
    <property type="match status" value="1"/>
</dbReference>
<dbReference type="GO" id="GO:0005737">
    <property type="term" value="C:cytoplasm"/>
    <property type="evidence" value="ECO:0007669"/>
    <property type="project" value="UniProtKB-SubCell"/>
</dbReference>
<evidence type="ECO:0000256" key="1">
    <source>
        <dbReference type="ARBA" id="ARBA00004496"/>
    </source>
</evidence>
<dbReference type="SMART" id="SM00318">
    <property type="entry name" value="SNc"/>
    <property type="match status" value="1"/>
</dbReference>
<evidence type="ECO:0000313" key="8">
    <source>
        <dbReference type="Proteomes" id="UP001216638"/>
    </source>
</evidence>
<keyword evidence="3" id="KW-0433">Leucine-rich repeat</keyword>
<dbReference type="PROSITE" id="PS51450">
    <property type="entry name" value="LRR"/>
    <property type="match status" value="2"/>
</dbReference>
<dbReference type="PROSITE" id="PS50830">
    <property type="entry name" value="TNASE_3"/>
    <property type="match status" value="1"/>
</dbReference>
<evidence type="ECO:0000256" key="5">
    <source>
        <dbReference type="SAM" id="MobiDB-lite"/>
    </source>
</evidence>
<proteinExistence type="predicted"/>
<keyword evidence="7" id="KW-0378">Hydrolase</keyword>
<keyword evidence="2" id="KW-0963">Cytoplasm</keyword>
<dbReference type="SUPFAM" id="SSF52075">
    <property type="entry name" value="Outer arm dynein light chain 1"/>
    <property type="match status" value="1"/>
</dbReference>
<feature type="region of interest" description="Disordered" evidence="5">
    <location>
        <begin position="392"/>
        <end position="478"/>
    </location>
</feature>
<dbReference type="Gene3D" id="3.80.10.10">
    <property type="entry name" value="Ribonuclease Inhibitor"/>
    <property type="match status" value="1"/>
</dbReference>
<reference evidence="7" key="1">
    <citation type="submission" date="2023-03" db="EMBL/GenBank/DDBJ databases">
        <title>Mating type loci evolution in Malassezia.</title>
        <authorList>
            <person name="Coelho M.A."/>
        </authorList>
    </citation>
    <scope>NUCLEOTIDE SEQUENCE</scope>
    <source>
        <strain evidence="7">CBS 14135</strain>
    </source>
</reference>
<evidence type="ECO:0000256" key="3">
    <source>
        <dbReference type="ARBA" id="ARBA00022614"/>
    </source>
</evidence>
<dbReference type="Gene3D" id="2.40.50.90">
    <property type="match status" value="1"/>
</dbReference>
<dbReference type="GO" id="GO:1990599">
    <property type="term" value="F:3' overhang single-stranded DNA endodeoxyribonuclease activity"/>
    <property type="evidence" value="ECO:0007669"/>
    <property type="project" value="UniProtKB-EC"/>
</dbReference>
<keyword evidence="8" id="KW-1185">Reference proteome</keyword>
<dbReference type="EC" id="3.1.31.1" evidence="7"/>